<reference evidence="3" key="2">
    <citation type="submission" date="2021-01" db="UniProtKB">
        <authorList>
            <consortium name="EnsemblMetazoa"/>
        </authorList>
    </citation>
    <scope>IDENTIFICATION</scope>
</reference>
<name>A0A7M7PS61_STRPU</name>
<dbReference type="OMA" id="CCPLMIL"/>
<dbReference type="GO" id="GO:0043546">
    <property type="term" value="F:molybdopterin cofactor binding"/>
    <property type="evidence" value="ECO:0000318"/>
    <property type="project" value="GO_Central"/>
</dbReference>
<dbReference type="EnsemblMetazoa" id="XM_030999066">
    <property type="protein sequence ID" value="XP_030854926"/>
    <property type="gene ID" value="LOC581180"/>
</dbReference>
<dbReference type="Proteomes" id="UP000007110">
    <property type="component" value="Unassembled WGS sequence"/>
</dbReference>
<dbReference type="InterPro" id="IPR005303">
    <property type="entry name" value="MOCOS_middle"/>
</dbReference>
<dbReference type="Gene3D" id="2.40.33.20">
    <property type="entry name" value="PK beta-barrel domain-like"/>
    <property type="match status" value="1"/>
</dbReference>
<evidence type="ECO:0000313" key="3">
    <source>
        <dbReference type="EnsemblMetazoa" id="XP_030854926"/>
    </source>
</evidence>
<dbReference type="GO" id="GO:0030151">
    <property type="term" value="F:molybdenum ion binding"/>
    <property type="evidence" value="ECO:0000318"/>
    <property type="project" value="GO_Central"/>
</dbReference>
<dbReference type="FunCoup" id="A0A7M7PS61">
    <property type="interactions" value="347"/>
</dbReference>
<keyword evidence="4" id="KW-1185">Reference proteome</keyword>
<dbReference type="GO" id="GO:0008940">
    <property type="term" value="F:nitrate reductase activity"/>
    <property type="evidence" value="ECO:0000318"/>
    <property type="project" value="GO_Central"/>
</dbReference>
<keyword evidence="1" id="KW-0472">Membrane</keyword>
<dbReference type="InterPro" id="IPR005302">
    <property type="entry name" value="MoCF_Sase_C"/>
</dbReference>
<dbReference type="PANTHER" id="PTHR14237">
    <property type="entry name" value="MOLYBDOPTERIN COFACTOR SULFURASE MOSC"/>
    <property type="match status" value="1"/>
</dbReference>
<organism evidence="3 4">
    <name type="scientific">Strongylocentrotus purpuratus</name>
    <name type="common">Purple sea urchin</name>
    <dbReference type="NCBI Taxonomy" id="7668"/>
    <lineage>
        <taxon>Eukaryota</taxon>
        <taxon>Metazoa</taxon>
        <taxon>Echinodermata</taxon>
        <taxon>Eleutherozoa</taxon>
        <taxon>Echinozoa</taxon>
        <taxon>Echinoidea</taxon>
        <taxon>Euechinoidea</taxon>
        <taxon>Echinacea</taxon>
        <taxon>Camarodonta</taxon>
        <taxon>Echinidea</taxon>
        <taxon>Strongylocentrotidae</taxon>
        <taxon>Strongylocentrotus</taxon>
    </lineage>
</organism>
<dbReference type="RefSeq" id="XP_030854926.1">
    <property type="nucleotide sequence ID" value="XM_030999066.1"/>
</dbReference>
<dbReference type="InterPro" id="IPR011037">
    <property type="entry name" value="Pyrv_Knase-like_insert_dom_sf"/>
</dbReference>
<dbReference type="SUPFAM" id="SSF141673">
    <property type="entry name" value="MOSC N-terminal domain-like"/>
    <property type="match status" value="1"/>
</dbReference>
<dbReference type="EnsemblMetazoa" id="XM_030999065">
    <property type="protein sequence ID" value="XP_030854925"/>
    <property type="gene ID" value="LOC581180"/>
</dbReference>
<dbReference type="OrthoDB" id="17255at2759"/>
<dbReference type="RefSeq" id="XP_030854925.1">
    <property type="nucleotide sequence ID" value="XM_030999065.1"/>
</dbReference>
<reference evidence="4" key="1">
    <citation type="submission" date="2015-02" db="EMBL/GenBank/DDBJ databases">
        <title>Genome sequencing for Strongylocentrotus purpuratus.</title>
        <authorList>
            <person name="Murali S."/>
            <person name="Liu Y."/>
            <person name="Vee V."/>
            <person name="English A."/>
            <person name="Wang M."/>
            <person name="Skinner E."/>
            <person name="Han Y."/>
            <person name="Muzny D.M."/>
            <person name="Worley K.C."/>
            <person name="Gibbs R.A."/>
        </authorList>
    </citation>
    <scope>NUCLEOTIDE SEQUENCE</scope>
</reference>
<dbReference type="GeneID" id="581180"/>
<dbReference type="GO" id="GO:0042126">
    <property type="term" value="P:nitrate metabolic process"/>
    <property type="evidence" value="ECO:0000318"/>
    <property type="project" value="GO_Central"/>
</dbReference>
<dbReference type="PANTHER" id="PTHR14237:SF19">
    <property type="entry name" value="MITOCHONDRIAL AMIDOXIME REDUCING COMPONENT 1"/>
    <property type="match status" value="1"/>
</dbReference>
<sequence length="328" mass="36059">MPEFPSNNLVLGGLVACAVGVLGISYLLRRDRRKFTQVGVVSKLFVHPIKSCRGLEVSQAECVALGMRSDGVMDRSFLIVCPEGRFVSQRQQPSIALISPSLSEDKESVLVNAPGMPTLTVHLEDPKGPVYNIKLWRLMVEGEDCGQAASEWLSQYLGSPGYKLVRHSQRFKGKILRDDPTWGSRAKRGEQATYQDLAQVNILSVASLDSLNSKLDKPVQIRNFRPNIVVEGTPAFYEDKWKYVRIGGDAVLRTTHLCGRCRQTTVDPDTGTFIESGDPLKTLKSYRMAPSGDPDGKLYGTSPLFGTQLAVESHGSIKLGDPVFASMD</sequence>
<dbReference type="PROSITE" id="PS51340">
    <property type="entry name" value="MOSC"/>
    <property type="match status" value="1"/>
</dbReference>
<dbReference type="GO" id="GO:0030170">
    <property type="term" value="F:pyridoxal phosphate binding"/>
    <property type="evidence" value="ECO:0007669"/>
    <property type="project" value="InterPro"/>
</dbReference>
<keyword evidence="1" id="KW-1133">Transmembrane helix</keyword>
<evidence type="ECO:0000259" key="2">
    <source>
        <dbReference type="PROSITE" id="PS51340"/>
    </source>
</evidence>
<evidence type="ECO:0000256" key="1">
    <source>
        <dbReference type="SAM" id="Phobius"/>
    </source>
</evidence>
<evidence type="ECO:0000313" key="4">
    <source>
        <dbReference type="Proteomes" id="UP000007110"/>
    </source>
</evidence>
<dbReference type="AlphaFoldDB" id="A0A7M7PS61"/>
<dbReference type="SUPFAM" id="SSF50800">
    <property type="entry name" value="PK beta-barrel domain-like"/>
    <property type="match status" value="1"/>
</dbReference>
<dbReference type="Pfam" id="PF03476">
    <property type="entry name" value="MOSC_N"/>
    <property type="match status" value="1"/>
</dbReference>
<keyword evidence="1" id="KW-0812">Transmembrane</keyword>
<proteinExistence type="predicted"/>
<feature type="transmembrane region" description="Helical" evidence="1">
    <location>
        <begin position="6"/>
        <end position="28"/>
    </location>
</feature>
<dbReference type="Pfam" id="PF03473">
    <property type="entry name" value="MOSC"/>
    <property type="match status" value="1"/>
</dbReference>
<dbReference type="InParanoid" id="A0A7M7PS61"/>
<protein>
    <recommendedName>
        <fullName evidence="2">MOSC domain-containing protein</fullName>
    </recommendedName>
</protein>
<accession>A0A7M7PS61</accession>
<feature type="domain" description="MOSC" evidence="2">
    <location>
        <begin position="173"/>
        <end position="326"/>
    </location>
</feature>